<accession>A0A2J0PVY5</accession>
<name>A0A2J0PVY5_9ENTR</name>
<organism evidence="2 3">
    <name type="scientific">Enterobacter hormaechei</name>
    <dbReference type="NCBI Taxonomy" id="158836"/>
    <lineage>
        <taxon>Bacteria</taxon>
        <taxon>Pseudomonadati</taxon>
        <taxon>Pseudomonadota</taxon>
        <taxon>Gammaproteobacteria</taxon>
        <taxon>Enterobacterales</taxon>
        <taxon>Enterobacteriaceae</taxon>
        <taxon>Enterobacter</taxon>
        <taxon>Enterobacter cloacae complex</taxon>
    </lineage>
</organism>
<dbReference type="EMBL" id="NEEW01000009">
    <property type="protein sequence ID" value="PJD81848.1"/>
    <property type="molecule type" value="Genomic_DNA"/>
</dbReference>
<evidence type="ECO:0000259" key="1">
    <source>
        <dbReference type="Pfam" id="PF08279"/>
    </source>
</evidence>
<reference evidence="2 3" key="1">
    <citation type="journal article" date="2017" name="J. Antimicrob. Chemother.">
        <title>Characterization of the population structure, drug resistance mechanisms and plasmids of the community-associated Enterobacter cloacae complex in China.</title>
        <authorList>
            <person name="Zhou K."/>
            <person name="Yu W."/>
            <person name="Cao X."/>
            <person name="Shen P."/>
            <person name="Lu H."/>
            <person name="Luo Q."/>
            <person name="Rossen J.W.A."/>
            <person name="Xiao Y."/>
        </authorList>
    </citation>
    <scope>NUCLEOTIDE SEQUENCE [LARGE SCALE GENOMIC DNA]</scope>
    <source>
        <strain evidence="2 3">ECC904</strain>
    </source>
</reference>
<dbReference type="InterPro" id="IPR036390">
    <property type="entry name" value="WH_DNA-bd_sf"/>
</dbReference>
<dbReference type="OrthoDB" id="6521217at2"/>
<dbReference type="InterPro" id="IPR013196">
    <property type="entry name" value="HTH_11"/>
</dbReference>
<evidence type="ECO:0000313" key="2">
    <source>
        <dbReference type="EMBL" id="PJD81848.1"/>
    </source>
</evidence>
<dbReference type="Proteomes" id="UP000229974">
    <property type="component" value="Unassembled WGS sequence"/>
</dbReference>
<sequence>MAPSPRSRSAERLVEIIIALHRNGSVNRRDLMQKFGITERTVYRDLQALSPIIEHDGKGRYQLLPAYQPCRCAHCPEANDEIPQG</sequence>
<dbReference type="Gene3D" id="1.10.10.10">
    <property type="entry name" value="Winged helix-like DNA-binding domain superfamily/Winged helix DNA-binding domain"/>
    <property type="match status" value="1"/>
</dbReference>
<dbReference type="SUPFAM" id="SSF46785">
    <property type="entry name" value="Winged helix' DNA-binding domain"/>
    <property type="match status" value="1"/>
</dbReference>
<comment type="caution">
    <text evidence="2">The sequence shown here is derived from an EMBL/GenBank/DDBJ whole genome shotgun (WGS) entry which is preliminary data.</text>
</comment>
<dbReference type="InterPro" id="IPR036388">
    <property type="entry name" value="WH-like_DNA-bd_sf"/>
</dbReference>
<dbReference type="RefSeq" id="WP_047717299.1">
    <property type="nucleotide sequence ID" value="NZ_CP060480.1"/>
</dbReference>
<protein>
    <submittedName>
        <fullName evidence="2">Transcriptional regulator</fullName>
    </submittedName>
</protein>
<dbReference type="AlphaFoldDB" id="A0A2J0PVY5"/>
<feature type="domain" description="Helix-turn-helix type 11" evidence="1">
    <location>
        <begin position="15"/>
        <end position="50"/>
    </location>
</feature>
<evidence type="ECO:0000313" key="3">
    <source>
        <dbReference type="Proteomes" id="UP000229974"/>
    </source>
</evidence>
<dbReference type="STRING" id="301102.BFV66_03050"/>
<dbReference type="Pfam" id="PF08279">
    <property type="entry name" value="HTH_11"/>
    <property type="match status" value="1"/>
</dbReference>
<proteinExistence type="predicted"/>
<gene>
    <name evidence="2" type="ORF">B9Q30_18935</name>
</gene>